<reference evidence="2" key="1">
    <citation type="submission" date="2023-03" db="EMBL/GenBank/DDBJ databases">
        <title>Massive genome expansion in bonnet fungi (Mycena s.s.) driven by repeated elements and novel gene families across ecological guilds.</title>
        <authorList>
            <consortium name="Lawrence Berkeley National Laboratory"/>
            <person name="Harder C.B."/>
            <person name="Miyauchi S."/>
            <person name="Viragh M."/>
            <person name="Kuo A."/>
            <person name="Thoen E."/>
            <person name="Andreopoulos B."/>
            <person name="Lu D."/>
            <person name="Skrede I."/>
            <person name="Drula E."/>
            <person name="Henrissat B."/>
            <person name="Morin E."/>
            <person name="Kohler A."/>
            <person name="Barry K."/>
            <person name="LaButti K."/>
            <person name="Morin E."/>
            <person name="Salamov A."/>
            <person name="Lipzen A."/>
            <person name="Mereny Z."/>
            <person name="Hegedus B."/>
            <person name="Baldrian P."/>
            <person name="Stursova M."/>
            <person name="Weitz H."/>
            <person name="Taylor A."/>
            <person name="Grigoriev I.V."/>
            <person name="Nagy L.G."/>
            <person name="Martin F."/>
            <person name="Kauserud H."/>
        </authorList>
    </citation>
    <scope>NUCLEOTIDE SEQUENCE</scope>
    <source>
        <strain evidence="2">9144</strain>
    </source>
</reference>
<dbReference type="EMBL" id="JARJCW010000103">
    <property type="protein sequence ID" value="KAJ7193975.1"/>
    <property type="molecule type" value="Genomic_DNA"/>
</dbReference>
<feature type="chain" id="PRO_5042286201" description="Acid protease" evidence="1">
    <location>
        <begin position="26"/>
        <end position="472"/>
    </location>
</feature>
<evidence type="ECO:0000256" key="1">
    <source>
        <dbReference type="SAM" id="SignalP"/>
    </source>
</evidence>
<sequence length="472" mass="50451">MTSNGSRRSWLLAAFLLAASSHVSAAPATRDTPQVTPHTIQDYTMGAIQSFLAAWNAQDAVFNVKGPWTSIDFAGSSAPQLSEGQINNDVFQSCDNQADRATNKTISFSDGYKDFVQDLNKAVPAPAPSQKMNDTAAAMQTACYNTSTLPAARAAALNTYNSISSTPVTNASDPNFLQWADTGYPDYINAYTACQQATLTYYAAFDDNNGDDSGVYTAARTNVQPLLDSSVSHPGINMPIEGATSTPGLPSEGAFVAYYSIPTLNSTLTAWQAGSGLSPVNFTNAQYSSNTTHTTSEAGIGLGFIFEEIFGEGEGSNEQTHSSADVSSLKFELNFGGLALLDVSQGIWFDGYRVARAAENPDAQHQQAKPVFSDPKYFGSQDKPGSLALYNTQALIGFKPSWTIQFTDSHQTDDTSKSEGEAGLSIFGLFDIGGWGGSTSNTTHYDNSTNTLTIQDNSNNAYVIGYVQTPYY</sequence>
<gene>
    <name evidence="2" type="ORF">GGX14DRAFT_701019</name>
</gene>
<keyword evidence="1" id="KW-0732">Signal</keyword>
<evidence type="ECO:0000313" key="3">
    <source>
        <dbReference type="Proteomes" id="UP001219525"/>
    </source>
</evidence>
<protein>
    <recommendedName>
        <fullName evidence="4">Acid protease</fullName>
    </recommendedName>
</protein>
<evidence type="ECO:0008006" key="4">
    <source>
        <dbReference type="Google" id="ProtNLM"/>
    </source>
</evidence>
<feature type="signal peptide" evidence="1">
    <location>
        <begin position="1"/>
        <end position="25"/>
    </location>
</feature>
<accession>A0AAD6UX70</accession>
<proteinExistence type="predicted"/>
<keyword evidence="3" id="KW-1185">Reference proteome</keyword>
<dbReference type="Proteomes" id="UP001219525">
    <property type="component" value="Unassembled WGS sequence"/>
</dbReference>
<evidence type="ECO:0000313" key="2">
    <source>
        <dbReference type="EMBL" id="KAJ7193975.1"/>
    </source>
</evidence>
<name>A0AAD6UX70_9AGAR</name>
<dbReference type="AlphaFoldDB" id="A0AAD6UX70"/>
<comment type="caution">
    <text evidence="2">The sequence shown here is derived from an EMBL/GenBank/DDBJ whole genome shotgun (WGS) entry which is preliminary data.</text>
</comment>
<organism evidence="2 3">
    <name type="scientific">Mycena pura</name>
    <dbReference type="NCBI Taxonomy" id="153505"/>
    <lineage>
        <taxon>Eukaryota</taxon>
        <taxon>Fungi</taxon>
        <taxon>Dikarya</taxon>
        <taxon>Basidiomycota</taxon>
        <taxon>Agaricomycotina</taxon>
        <taxon>Agaricomycetes</taxon>
        <taxon>Agaricomycetidae</taxon>
        <taxon>Agaricales</taxon>
        <taxon>Marasmiineae</taxon>
        <taxon>Mycenaceae</taxon>
        <taxon>Mycena</taxon>
    </lineage>
</organism>